<dbReference type="AlphaFoldDB" id="A0AAD3NZ11"/>
<proteinExistence type="predicted"/>
<name>A0AAD3NZ11_9RHOB</name>
<evidence type="ECO:0000313" key="1">
    <source>
        <dbReference type="EMBL" id="GLK64189.1"/>
    </source>
</evidence>
<reference evidence="1" key="2">
    <citation type="submission" date="2023-01" db="EMBL/GenBank/DDBJ databases">
        <authorList>
            <person name="Sun Q."/>
            <person name="Evtushenko L."/>
        </authorList>
    </citation>
    <scope>NUCLEOTIDE SEQUENCE</scope>
    <source>
        <strain evidence="1">VKM B-2222</strain>
    </source>
</reference>
<keyword evidence="2" id="KW-1185">Reference proteome</keyword>
<protein>
    <submittedName>
        <fullName evidence="1">Uncharacterized protein</fullName>
    </submittedName>
</protein>
<evidence type="ECO:0000313" key="2">
    <source>
        <dbReference type="Proteomes" id="UP001143349"/>
    </source>
</evidence>
<organism evidence="1 2">
    <name type="scientific">Paracoccus kondratievae</name>
    <dbReference type="NCBI Taxonomy" id="135740"/>
    <lineage>
        <taxon>Bacteria</taxon>
        <taxon>Pseudomonadati</taxon>
        <taxon>Pseudomonadota</taxon>
        <taxon>Alphaproteobacteria</taxon>
        <taxon>Rhodobacterales</taxon>
        <taxon>Paracoccaceae</taxon>
        <taxon>Paracoccus</taxon>
    </lineage>
</organism>
<gene>
    <name evidence="1" type="ORF">GCM10017635_16600</name>
</gene>
<reference evidence="1" key="1">
    <citation type="journal article" date="2014" name="Int. J. Syst. Evol. Microbiol.">
        <title>Complete genome sequence of Corynebacterium casei LMG S-19264T (=DSM 44701T), isolated from a smear-ripened cheese.</title>
        <authorList>
            <consortium name="US DOE Joint Genome Institute (JGI-PGF)"/>
            <person name="Walter F."/>
            <person name="Albersmeier A."/>
            <person name="Kalinowski J."/>
            <person name="Ruckert C."/>
        </authorList>
    </citation>
    <scope>NUCLEOTIDE SEQUENCE</scope>
    <source>
        <strain evidence="1">VKM B-2222</strain>
    </source>
</reference>
<comment type="caution">
    <text evidence="1">The sequence shown here is derived from an EMBL/GenBank/DDBJ whole genome shotgun (WGS) entry which is preliminary data.</text>
</comment>
<sequence>MKPLQLLHQVQEHLLESRIVDAMKGIRQFEELVLAGKVGGENASGCTEALLTIRALITAVRDGAAAVRYQFDEIMALTRSIYIYDEYGKRTDCCPAVDKGYRF</sequence>
<dbReference type="EMBL" id="BSFH01000026">
    <property type="protein sequence ID" value="GLK64189.1"/>
    <property type="molecule type" value="Genomic_DNA"/>
</dbReference>
<dbReference type="Proteomes" id="UP001143349">
    <property type="component" value="Unassembled WGS sequence"/>
</dbReference>
<dbReference type="RefSeq" id="WP_271179596.1">
    <property type="nucleotide sequence ID" value="NZ_BSFH01000026.1"/>
</dbReference>
<accession>A0AAD3NZ11</accession>